<reference evidence="5" key="2">
    <citation type="submission" date="2021-01" db="UniProtKB">
        <authorList>
            <consortium name="EnsemblPlants"/>
        </authorList>
    </citation>
    <scope>IDENTIFICATION</scope>
</reference>
<evidence type="ECO:0000259" key="3">
    <source>
        <dbReference type="Pfam" id="PF00248"/>
    </source>
</evidence>
<feature type="domain" description="NADP-dependent oxidoreductase" evidence="3">
    <location>
        <begin position="110"/>
        <end position="195"/>
    </location>
</feature>
<keyword evidence="6" id="KW-1185">Reference proteome</keyword>
<dbReference type="CDD" id="cd00839">
    <property type="entry name" value="MPP_PAPs"/>
    <property type="match status" value="1"/>
</dbReference>
<evidence type="ECO:0000313" key="5">
    <source>
        <dbReference type="EnsemblPlants" id="QL03p074143:mrna"/>
    </source>
</evidence>
<evidence type="ECO:0000259" key="4">
    <source>
        <dbReference type="Pfam" id="PF14008"/>
    </source>
</evidence>
<dbReference type="SUPFAM" id="SSF51430">
    <property type="entry name" value="NAD(P)-linked oxidoreductase"/>
    <property type="match status" value="1"/>
</dbReference>
<proteinExistence type="predicted"/>
<feature type="domain" description="Purple acid phosphatase C-terminal" evidence="4">
    <location>
        <begin position="572"/>
        <end position="631"/>
    </location>
</feature>
<dbReference type="Pfam" id="PF14008">
    <property type="entry name" value="Metallophos_C"/>
    <property type="match status" value="1"/>
</dbReference>
<keyword evidence="2" id="KW-0472">Membrane</keyword>
<dbReference type="Gramene" id="QL03p074143:mrna">
    <property type="protein sequence ID" value="QL03p074143:mrna"/>
    <property type="gene ID" value="QL03p074143"/>
</dbReference>
<dbReference type="SUPFAM" id="SSF56300">
    <property type="entry name" value="Metallo-dependent phosphatases"/>
    <property type="match status" value="1"/>
</dbReference>
<evidence type="ECO:0000313" key="6">
    <source>
        <dbReference type="Proteomes" id="UP000594261"/>
    </source>
</evidence>
<dbReference type="InterPro" id="IPR029052">
    <property type="entry name" value="Metallo-depent_PP-like"/>
</dbReference>
<dbReference type="InParanoid" id="A0A7N2R253"/>
<dbReference type="SUPFAM" id="SSF88688">
    <property type="entry name" value="Families 57/38 glycoside transferase middle domain"/>
    <property type="match status" value="1"/>
</dbReference>
<dbReference type="Pfam" id="PF00248">
    <property type="entry name" value="Aldo_ket_red"/>
    <property type="match status" value="1"/>
</dbReference>
<sequence length="656" mass="73423">MNIPSTSVILLKMTPMNITVISVKKNEIPSNGSTTVQSAAFLLIVTEKLHLSLVKKFAMEFLDLFIVALMPILKILLVSAVGLFLATEHINLLGADARPYLNNVKYIGQVEEGKVKYIGLSEASPDTIRRAHAVHPITALQMEWSLWTRDIEEEIIPLCRKLGIGIVPYSPLGRGFFAGKGVVENLAANSILRSDGANFVSLEDALGIAQHHDAITGNAKQHTTNDHAKHMAFGASEAEAVVNAVLSCFTNKKSRDQYGSMNLLWSCVNYHCKLSLQSYPMTVTWKSGYGIDEAEPFVEWGPKGGAQVRSPAAAPARTVGWRDPGYIHTSFLKELWPNKGASPYPGQNSLQHVIIFGDMGKGEADGSFEFEDCQPASLNTTKQHIEDLNNIDIVFHIVDIVYAMGYIAQWDQFTAQIKPIASTKPYMIRSVTGQELDPSTRTWILEECGVLAENMFYVPAENKANFWDGTHIELDWREGSEQYKFIENCLASVDRQSQPWLIFLAHRVLGYSSVDFYVEEGSLRNQWEWRTSKNFGRSTRLTLPSMAMWTIMKDHARSTSQEKHNYVGPLKGTIHVIVGGGGASLHEFAPINTTWSIYKDYDNGFIKLTAFDHSHLLFEYKKSREGKVYDSFTISRDYRDILTCIVDSCPKFTLAQ</sequence>
<dbReference type="InterPro" id="IPR028995">
    <property type="entry name" value="Glyco_hydro_57/38_cen_sf"/>
</dbReference>
<dbReference type="Gene3D" id="3.60.21.10">
    <property type="match status" value="2"/>
</dbReference>
<dbReference type="InterPro" id="IPR008963">
    <property type="entry name" value="Purple_acid_Pase-like_N"/>
</dbReference>
<dbReference type="GO" id="GO:0046872">
    <property type="term" value="F:metal ion binding"/>
    <property type="evidence" value="ECO:0007669"/>
    <property type="project" value="InterPro"/>
</dbReference>
<organism evidence="5 6">
    <name type="scientific">Quercus lobata</name>
    <name type="common">Valley oak</name>
    <dbReference type="NCBI Taxonomy" id="97700"/>
    <lineage>
        <taxon>Eukaryota</taxon>
        <taxon>Viridiplantae</taxon>
        <taxon>Streptophyta</taxon>
        <taxon>Embryophyta</taxon>
        <taxon>Tracheophyta</taxon>
        <taxon>Spermatophyta</taxon>
        <taxon>Magnoliopsida</taxon>
        <taxon>eudicotyledons</taxon>
        <taxon>Gunneridae</taxon>
        <taxon>Pentapetalae</taxon>
        <taxon>rosids</taxon>
        <taxon>fabids</taxon>
        <taxon>Fagales</taxon>
        <taxon>Fagaceae</taxon>
        <taxon>Quercus</taxon>
    </lineage>
</organism>
<dbReference type="EnsemblPlants" id="QL03p074143:mrna">
    <property type="protein sequence ID" value="QL03p074143:mrna"/>
    <property type="gene ID" value="QL03p074143"/>
</dbReference>
<dbReference type="GO" id="GO:0003993">
    <property type="term" value="F:acid phosphatase activity"/>
    <property type="evidence" value="ECO:0007669"/>
    <property type="project" value="InterPro"/>
</dbReference>
<dbReference type="PANTHER" id="PTHR45778:SF16">
    <property type="entry name" value="INACTIVE PURPLE ACID PHOSPHATASE 1-RELATED"/>
    <property type="match status" value="1"/>
</dbReference>
<dbReference type="Proteomes" id="UP000594261">
    <property type="component" value="Chromosome 3"/>
</dbReference>
<dbReference type="InterPro" id="IPR036812">
    <property type="entry name" value="NAD(P)_OxRdtase_dom_sf"/>
</dbReference>
<protein>
    <submittedName>
        <fullName evidence="5">Uncharacterized protein</fullName>
    </submittedName>
</protein>
<dbReference type="FunFam" id="1.20.1270.50:FF:000003">
    <property type="entry name" value="Alpha-mannosidase"/>
    <property type="match status" value="1"/>
</dbReference>
<evidence type="ECO:0000256" key="2">
    <source>
        <dbReference type="SAM" id="Phobius"/>
    </source>
</evidence>
<keyword evidence="1" id="KW-0732">Signal</keyword>
<dbReference type="AlphaFoldDB" id="A0A7N2R253"/>
<name>A0A7N2R253_QUELO</name>
<dbReference type="InterPro" id="IPR023210">
    <property type="entry name" value="NADP_OxRdtase_dom"/>
</dbReference>
<dbReference type="InterPro" id="IPR025733">
    <property type="entry name" value="PAPs_C"/>
</dbReference>
<dbReference type="InterPro" id="IPR041792">
    <property type="entry name" value="MPP_PAP"/>
</dbReference>
<feature type="transmembrane region" description="Helical" evidence="2">
    <location>
        <begin position="61"/>
        <end position="86"/>
    </location>
</feature>
<dbReference type="EMBL" id="LRBV02000003">
    <property type="status" value="NOT_ANNOTATED_CDS"/>
    <property type="molecule type" value="Genomic_DNA"/>
</dbReference>
<accession>A0A7N2R253</accession>
<keyword evidence="2" id="KW-1133">Transmembrane helix</keyword>
<evidence type="ECO:0000256" key="1">
    <source>
        <dbReference type="ARBA" id="ARBA00022729"/>
    </source>
</evidence>
<dbReference type="PANTHER" id="PTHR45778">
    <property type="entry name" value="PURPLE ACID PHOSPHATASE-RELATED"/>
    <property type="match status" value="1"/>
</dbReference>
<reference evidence="5 6" key="1">
    <citation type="journal article" date="2016" name="G3 (Bethesda)">
        <title>First Draft Assembly and Annotation of the Genome of a California Endemic Oak Quercus lobata Nee (Fagaceae).</title>
        <authorList>
            <person name="Sork V.L."/>
            <person name="Fitz-Gibbon S.T."/>
            <person name="Puiu D."/>
            <person name="Crepeau M."/>
            <person name="Gugger P.F."/>
            <person name="Sherman R."/>
            <person name="Stevens K."/>
            <person name="Langley C.H."/>
            <person name="Pellegrini M."/>
            <person name="Salzberg S.L."/>
        </authorList>
    </citation>
    <scope>NUCLEOTIDE SEQUENCE [LARGE SCALE GENOMIC DNA]</scope>
    <source>
        <strain evidence="5 6">cv. SW786</strain>
    </source>
</reference>
<dbReference type="Gene3D" id="3.20.20.100">
    <property type="entry name" value="NADP-dependent oxidoreductase domain"/>
    <property type="match status" value="1"/>
</dbReference>
<keyword evidence="2" id="KW-0812">Transmembrane</keyword>
<dbReference type="SUPFAM" id="SSF49363">
    <property type="entry name" value="Purple acid phosphatase, N-terminal domain"/>
    <property type="match status" value="1"/>
</dbReference>